<name>A0ABU0W6K2_9GAMM</name>
<dbReference type="SUPFAM" id="SSF52402">
    <property type="entry name" value="Adenine nucleotide alpha hydrolases-like"/>
    <property type="match status" value="1"/>
</dbReference>
<dbReference type="EMBL" id="JAVDDT010000003">
    <property type="protein sequence ID" value="MDQ2069587.1"/>
    <property type="molecule type" value="Genomic_DNA"/>
</dbReference>
<dbReference type="Pfam" id="PF20979">
    <property type="entry name" value="Arginosuc_syn_C"/>
    <property type="match status" value="1"/>
</dbReference>
<dbReference type="NCBIfam" id="TIGR00032">
    <property type="entry name" value="argG"/>
    <property type="match status" value="1"/>
</dbReference>
<evidence type="ECO:0000259" key="8">
    <source>
        <dbReference type="Pfam" id="PF00764"/>
    </source>
</evidence>
<keyword evidence="4 10" id="KW-0436">Ligase</keyword>
<dbReference type="InterPro" id="IPR001518">
    <property type="entry name" value="Arginosuc_synth"/>
</dbReference>
<evidence type="ECO:0000256" key="5">
    <source>
        <dbReference type="ARBA" id="ARBA00022605"/>
    </source>
</evidence>
<evidence type="ECO:0000256" key="1">
    <source>
        <dbReference type="ARBA" id="ARBA00004967"/>
    </source>
</evidence>
<dbReference type="InterPro" id="IPR048268">
    <property type="entry name" value="Arginosuc_syn_C"/>
</dbReference>
<proteinExistence type="predicted"/>
<keyword evidence="7" id="KW-0067">ATP-binding</keyword>
<dbReference type="Gene3D" id="3.90.1260.10">
    <property type="entry name" value="Argininosuccinate synthetase, chain A, domain 2"/>
    <property type="match status" value="1"/>
</dbReference>
<evidence type="ECO:0000313" key="11">
    <source>
        <dbReference type="Proteomes" id="UP001239019"/>
    </source>
</evidence>
<sequence>MQSRGKIVLAYSGGLDTTYCALWLKEQGWEVHTVTVDTGGFDAAELARIEAAARHADVAGHSVIDARRPLFDRFLRYLIYGNVLRGASYPLCVSAERACQAEAVARHALAIGADALAHGSTGAGNDQIRFDVAFQVLAPGLAVITPIRDQGLSREQEVAYLARHGVVIPPATGRYSVNAGLWGTTVGGAETLDGWSELPESAFPSGPPAAASDESRELCITFEQGIPVMLDGESLEPVPLIERLNDLAAHFGIGRGVHLGDTILGIKGRVGFEAGAAQLLITGHRELEKLLLSGRQLFWKAQLGDLYGSLIHEGQAFDPLVGNLEAFLEASQKTVSGEVRLRLYPRALSVLGVRSPHSLMDSRAAAYGEANHLWDGADARGFARVFAVGQRLSGQVHREGRNDSAPAAATVGGGS</sequence>
<keyword evidence="3" id="KW-0055">Arginine biosynthesis</keyword>
<dbReference type="RefSeq" id="WP_306728085.1">
    <property type="nucleotide sequence ID" value="NZ_JAVDDT010000003.1"/>
</dbReference>
<dbReference type="InterPro" id="IPR018223">
    <property type="entry name" value="Arginosuc_synth_CS"/>
</dbReference>
<dbReference type="Proteomes" id="UP001239019">
    <property type="component" value="Unassembled WGS sequence"/>
</dbReference>
<dbReference type="SUPFAM" id="SSF69864">
    <property type="entry name" value="Argininosuccinate synthetase, C-terminal domain"/>
    <property type="match status" value="1"/>
</dbReference>
<dbReference type="PROSITE" id="PS00564">
    <property type="entry name" value="ARGININOSUCCIN_SYN_1"/>
    <property type="match status" value="1"/>
</dbReference>
<feature type="domain" description="Arginosuccinate synthase C-terminal" evidence="9">
    <location>
        <begin position="175"/>
        <end position="390"/>
    </location>
</feature>
<dbReference type="PANTHER" id="PTHR11587">
    <property type="entry name" value="ARGININOSUCCINATE SYNTHASE"/>
    <property type="match status" value="1"/>
</dbReference>
<comment type="pathway">
    <text evidence="1">Amino-acid biosynthesis; L-arginine biosynthesis; L-arginine from L-ornithine and carbamoyl phosphate: step 2/3.</text>
</comment>
<evidence type="ECO:0000256" key="4">
    <source>
        <dbReference type="ARBA" id="ARBA00022598"/>
    </source>
</evidence>
<dbReference type="InterPro" id="IPR048267">
    <property type="entry name" value="Arginosuc_syn_N"/>
</dbReference>
<gene>
    <name evidence="10" type="primary">argG</name>
    <name evidence="10" type="ORF">RBH19_06865</name>
</gene>
<keyword evidence="6" id="KW-0547">Nucleotide-binding</keyword>
<dbReference type="InterPro" id="IPR023434">
    <property type="entry name" value="Arginosuc_synth_type_1_subfam"/>
</dbReference>
<evidence type="ECO:0000313" key="10">
    <source>
        <dbReference type="EMBL" id="MDQ2069587.1"/>
    </source>
</evidence>
<comment type="caution">
    <text evidence="10">The sequence shown here is derived from an EMBL/GenBank/DDBJ whole genome shotgun (WGS) entry which is preliminary data.</text>
</comment>
<dbReference type="Pfam" id="PF00764">
    <property type="entry name" value="Arginosuc_synth"/>
    <property type="match status" value="1"/>
</dbReference>
<feature type="domain" description="Arginosuccinate synthase-like N-terminal" evidence="8">
    <location>
        <begin position="6"/>
        <end position="166"/>
    </location>
</feature>
<dbReference type="PANTHER" id="PTHR11587:SF2">
    <property type="entry name" value="ARGININOSUCCINATE SYNTHASE"/>
    <property type="match status" value="1"/>
</dbReference>
<evidence type="ECO:0000256" key="2">
    <source>
        <dbReference type="ARBA" id="ARBA00012286"/>
    </source>
</evidence>
<dbReference type="EC" id="6.3.4.5" evidence="2"/>
<evidence type="ECO:0000259" key="9">
    <source>
        <dbReference type="Pfam" id="PF20979"/>
    </source>
</evidence>
<accession>A0ABU0W6K2</accession>
<evidence type="ECO:0000256" key="3">
    <source>
        <dbReference type="ARBA" id="ARBA00022571"/>
    </source>
</evidence>
<organism evidence="10 11">
    <name type="scientific">Natronospira bacteriovora</name>
    <dbReference type="NCBI Taxonomy" id="3069753"/>
    <lineage>
        <taxon>Bacteria</taxon>
        <taxon>Pseudomonadati</taxon>
        <taxon>Pseudomonadota</taxon>
        <taxon>Gammaproteobacteria</taxon>
        <taxon>Natronospirales</taxon>
        <taxon>Natronospiraceae</taxon>
        <taxon>Natronospira</taxon>
    </lineage>
</organism>
<reference evidence="10 11" key="1">
    <citation type="submission" date="2023-08" db="EMBL/GenBank/DDBJ databases">
        <title>Whole-genome sequencing of halo(alkali)philic microorganisms from hypersaline lakes.</title>
        <authorList>
            <person name="Sorokin D.Y."/>
            <person name="Abbas B."/>
            <person name="Merkel A.Y."/>
        </authorList>
    </citation>
    <scope>NUCLEOTIDE SEQUENCE [LARGE SCALE GENOMIC DNA]</scope>
    <source>
        <strain evidence="10 11">AB-CW4</strain>
    </source>
</reference>
<dbReference type="CDD" id="cd01999">
    <property type="entry name" value="ASS"/>
    <property type="match status" value="1"/>
</dbReference>
<protein>
    <recommendedName>
        <fullName evidence="2">argininosuccinate synthase</fullName>
        <ecNumber evidence="2">6.3.4.5</ecNumber>
    </recommendedName>
</protein>
<dbReference type="InterPro" id="IPR014729">
    <property type="entry name" value="Rossmann-like_a/b/a_fold"/>
</dbReference>
<evidence type="ECO:0000256" key="7">
    <source>
        <dbReference type="ARBA" id="ARBA00022840"/>
    </source>
</evidence>
<dbReference type="Gene3D" id="3.40.50.620">
    <property type="entry name" value="HUPs"/>
    <property type="match status" value="1"/>
</dbReference>
<keyword evidence="5" id="KW-0028">Amino-acid biosynthesis</keyword>
<dbReference type="GO" id="GO:0004055">
    <property type="term" value="F:argininosuccinate synthase activity"/>
    <property type="evidence" value="ECO:0007669"/>
    <property type="project" value="UniProtKB-EC"/>
</dbReference>
<dbReference type="InterPro" id="IPR024074">
    <property type="entry name" value="AS_cat/multimer_dom_body"/>
</dbReference>
<evidence type="ECO:0000256" key="6">
    <source>
        <dbReference type="ARBA" id="ARBA00022741"/>
    </source>
</evidence>
<keyword evidence="11" id="KW-1185">Reference proteome</keyword>